<dbReference type="InterPro" id="IPR036779">
    <property type="entry name" value="LysM_dom_sf"/>
</dbReference>
<feature type="domain" description="LysM" evidence="1">
    <location>
        <begin position="61"/>
        <end position="112"/>
    </location>
</feature>
<name>A0ABZ3EPT4_9FIRM</name>
<dbReference type="Gene3D" id="3.10.350.10">
    <property type="entry name" value="LysM domain"/>
    <property type="match status" value="1"/>
</dbReference>
<proteinExistence type="predicted"/>
<protein>
    <submittedName>
        <fullName evidence="2">LysM peptidoglycan-binding domain-containing protein</fullName>
    </submittedName>
</protein>
<organism evidence="2 3">
    <name type="scientific">Kineothrix sedimenti</name>
    <dbReference type="NCBI Taxonomy" id="3123317"/>
    <lineage>
        <taxon>Bacteria</taxon>
        <taxon>Bacillati</taxon>
        <taxon>Bacillota</taxon>
        <taxon>Clostridia</taxon>
        <taxon>Lachnospirales</taxon>
        <taxon>Lachnospiraceae</taxon>
        <taxon>Kineothrix</taxon>
    </lineage>
</organism>
<keyword evidence="3" id="KW-1185">Reference proteome</keyword>
<gene>
    <name evidence="2" type="ORF">V6984_11660</name>
</gene>
<dbReference type="SUPFAM" id="SSF54106">
    <property type="entry name" value="LysM domain"/>
    <property type="match status" value="1"/>
</dbReference>
<dbReference type="EMBL" id="CP146256">
    <property type="protein sequence ID" value="XAH72189.1"/>
    <property type="molecule type" value="Genomic_DNA"/>
</dbReference>
<dbReference type="SMART" id="SM00257">
    <property type="entry name" value="LysM"/>
    <property type="match status" value="1"/>
</dbReference>
<sequence length="123" mass="14218">MSKSERRILNNKLRRKRQRRKNIFLFAMTFFLVATLSFGVNAFLSNAKSSSDDIEYKYYKSIIIQRGDTLMSIASENMDGNYSSAESYVNELIKINGLRDDKIVAGNYLIIPYYSSEFINDSL</sequence>
<dbReference type="Proteomes" id="UP001451571">
    <property type="component" value="Chromosome"/>
</dbReference>
<evidence type="ECO:0000313" key="3">
    <source>
        <dbReference type="Proteomes" id="UP001451571"/>
    </source>
</evidence>
<dbReference type="CDD" id="cd00118">
    <property type="entry name" value="LysM"/>
    <property type="match status" value="1"/>
</dbReference>
<dbReference type="Pfam" id="PF01476">
    <property type="entry name" value="LysM"/>
    <property type="match status" value="1"/>
</dbReference>
<reference evidence="2 3" key="1">
    <citation type="submission" date="2024-02" db="EMBL/GenBank/DDBJ databases">
        <title>Bacterial strain from lacustrine sediment.</title>
        <authorList>
            <person name="Petit C."/>
            <person name="Fadhlaoui K."/>
        </authorList>
    </citation>
    <scope>NUCLEOTIDE SEQUENCE [LARGE SCALE GENOMIC DNA]</scope>
    <source>
        <strain evidence="2 3">IPX-CK</strain>
    </source>
</reference>
<evidence type="ECO:0000259" key="1">
    <source>
        <dbReference type="SMART" id="SM00257"/>
    </source>
</evidence>
<dbReference type="InterPro" id="IPR018392">
    <property type="entry name" value="LysM"/>
</dbReference>
<dbReference type="RefSeq" id="WP_342755808.1">
    <property type="nucleotide sequence ID" value="NZ_CP146256.1"/>
</dbReference>
<evidence type="ECO:0000313" key="2">
    <source>
        <dbReference type="EMBL" id="XAH72189.1"/>
    </source>
</evidence>
<accession>A0ABZ3EPT4</accession>